<evidence type="ECO:0000256" key="4">
    <source>
        <dbReference type="ARBA" id="ARBA00022970"/>
    </source>
</evidence>
<reference evidence="7 8" key="1">
    <citation type="submission" date="2016-02" db="EMBL/GenBank/DDBJ databases">
        <title>Anaerosporomusa subterraneum gen. nov., sp. nov., a spore-forming obligate anaerobe isolated from saprolite.</title>
        <authorList>
            <person name="Choi J.K."/>
            <person name="Shah M."/>
            <person name="Yee N."/>
        </authorList>
    </citation>
    <scope>NUCLEOTIDE SEQUENCE [LARGE SCALE GENOMIC DNA]</scope>
    <source>
        <strain evidence="7 8">RU4</strain>
    </source>
</reference>
<keyword evidence="8" id="KW-1185">Reference proteome</keyword>
<dbReference type="Gene3D" id="3.40.50.2300">
    <property type="match status" value="2"/>
</dbReference>
<keyword evidence="4" id="KW-0029">Amino-acid transport</keyword>
<name>A0A154BQJ5_ANASB</name>
<dbReference type="STRING" id="1794912.AXX12_11265"/>
<feature type="chain" id="PRO_5038663842" description="Leucine-binding protein domain-containing protein" evidence="5">
    <location>
        <begin position="26"/>
        <end position="389"/>
    </location>
</feature>
<organism evidence="7 8">
    <name type="scientific">Anaerosporomusa subterranea</name>
    <dbReference type="NCBI Taxonomy" id="1794912"/>
    <lineage>
        <taxon>Bacteria</taxon>
        <taxon>Bacillati</taxon>
        <taxon>Bacillota</taxon>
        <taxon>Negativicutes</taxon>
        <taxon>Acetonemataceae</taxon>
        <taxon>Anaerosporomusa</taxon>
    </lineage>
</organism>
<evidence type="ECO:0000313" key="7">
    <source>
        <dbReference type="EMBL" id="KYZ75778.1"/>
    </source>
</evidence>
<evidence type="ECO:0000256" key="1">
    <source>
        <dbReference type="ARBA" id="ARBA00010062"/>
    </source>
</evidence>
<dbReference type="PANTHER" id="PTHR30483">
    <property type="entry name" value="LEUCINE-SPECIFIC-BINDING PROTEIN"/>
    <property type="match status" value="1"/>
</dbReference>
<feature type="domain" description="Leucine-binding protein" evidence="6">
    <location>
        <begin position="42"/>
        <end position="355"/>
    </location>
</feature>
<dbReference type="Proteomes" id="UP000076268">
    <property type="component" value="Unassembled WGS sequence"/>
</dbReference>
<sequence>MKVSLRKAIGILAAAIMLFSMIVTAGCGGQEAAKAPAEEKGPVKIAVIVTSLTGPLTKNGEYITNAVKMALEEVNSSGGVKGRKLEAVFLDDQVKSSEAINAVKKAVDDLKVPVILGSDSSGLVLASMPFAAKEGVPQVVSATNVRITRQNVPTIFRMRADDAVAAKILADYVTGKGFKKVGIMYTNEDYGKGFMEEIQKNLQAQKNGAIGLETCNIGDTDFTAQILSLKNKGVDTVLALGKEIETAKFLRQSKELGLKVQMFGGSPLGLDYVVELAGGAMEGVKIVTHFLPSDPDPKVQEWVNKYKKLYKNEEPETHVACYYDAVKMVADIMNKNGTTKEAITKGLKEVNYVGIQSAYKGSASGDLVTKQVVGDFKNGVWTVTDSLGK</sequence>
<protein>
    <recommendedName>
        <fullName evidence="6">Leucine-binding protein domain-containing protein</fullName>
    </recommendedName>
</protein>
<dbReference type="PROSITE" id="PS51257">
    <property type="entry name" value="PROKAR_LIPOPROTEIN"/>
    <property type="match status" value="1"/>
</dbReference>
<dbReference type="OrthoDB" id="9783240at2"/>
<evidence type="ECO:0000256" key="5">
    <source>
        <dbReference type="SAM" id="SignalP"/>
    </source>
</evidence>
<dbReference type="PRINTS" id="PR00337">
    <property type="entry name" value="LEUILEVALBP"/>
</dbReference>
<dbReference type="AlphaFoldDB" id="A0A154BQJ5"/>
<keyword evidence="2" id="KW-0813">Transport</keyword>
<feature type="signal peptide" evidence="5">
    <location>
        <begin position="1"/>
        <end position="25"/>
    </location>
</feature>
<dbReference type="RefSeq" id="WP_066243550.1">
    <property type="nucleotide sequence ID" value="NZ_LSGP01000020.1"/>
</dbReference>
<accession>A0A154BQJ5</accession>
<dbReference type="InterPro" id="IPR028082">
    <property type="entry name" value="Peripla_BP_I"/>
</dbReference>
<dbReference type="SUPFAM" id="SSF53822">
    <property type="entry name" value="Periplasmic binding protein-like I"/>
    <property type="match status" value="1"/>
</dbReference>
<evidence type="ECO:0000259" key="6">
    <source>
        <dbReference type="Pfam" id="PF13458"/>
    </source>
</evidence>
<keyword evidence="3 5" id="KW-0732">Signal</keyword>
<comment type="similarity">
    <text evidence="1">Belongs to the leucine-binding protein family.</text>
</comment>
<dbReference type="InterPro" id="IPR000709">
    <property type="entry name" value="Leu_Ile_Val-bd"/>
</dbReference>
<evidence type="ECO:0000256" key="3">
    <source>
        <dbReference type="ARBA" id="ARBA00022729"/>
    </source>
</evidence>
<dbReference type="Pfam" id="PF13458">
    <property type="entry name" value="Peripla_BP_6"/>
    <property type="match status" value="1"/>
</dbReference>
<proteinExistence type="inferred from homology"/>
<gene>
    <name evidence="7" type="ORF">AXX12_11265</name>
</gene>
<dbReference type="CDD" id="cd19986">
    <property type="entry name" value="PBP1_ABC_HAAT-like"/>
    <property type="match status" value="1"/>
</dbReference>
<dbReference type="PANTHER" id="PTHR30483:SF6">
    <property type="entry name" value="PERIPLASMIC BINDING PROTEIN OF ABC TRANSPORTER FOR NATURAL AMINO ACIDS"/>
    <property type="match status" value="1"/>
</dbReference>
<dbReference type="GO" id="GO:0006865">
    <property type="term" value="P:amino acid transport"/>
    <property type="evidence" value="ECO:0007669"/>
    <property type="project" value="UniProtKB-KW"/>
</dbReference>
<evidence type="ECO:0000313" key="8">
    <source>
        <dbReference type="Proteomes" id="UP000076268"/>
    </source>
</evidence>
<comment type="caution">
    <text evidence="7">The sequence shown here is derived from an EMBL/GenBank/DDBJ whole genome shotgun (WGS) entry which is preliminary data.</text>
</comment>
<dbReference type="InterPro" id="IPR028081">
    <property type="entry name" value="Leu-bd"/>
</dbReference>
<evidence type="ECO:0000256" key="2">
    <source>
        <dbReference type="ARBA" id="ARBA00022448"/>
    </source>
</evidence>
<dbReference type="EMBL" id="LSGP01000020">
    <property type="protein sequence ID" value="KYZ75778.1"/>
    <property type="molecule type" value="Genomic_DNA"/>
</dbReference>
<dbReference type="InterPro" id="IPR051010">
    <property type="entry name" value="BCAA_transport"/>
</dbReference>